<keyword evidence="3" id="KW-0805">Transcription regulation</keyword>
<evidence type="ECO:0000256" key="9">
    <source>
        <dbReference type="SAM" id="MobiDB-lite"/>
    </source>
</evidence>
<evidence type="ECO:0000256" key="4">
    <source>
        <dbReference type="ARBA" id="ARBA00023125"/>
    </source>
</evidence>
<dbReference type="InterPro" id="IPR036864">
    <property type="entry name" value="Zn2-C6_fun-type_DNA-bd_sf"/>
</dbReference>
<feature type="compositionally biased region" description="Low complexity" evidence="9">
    <location>
        <begin position="123"/>
        <end position="134"/>
    </location>
</feature>
<evidence type="ECO:0000256" key="7">
    <source>
        <dbReference type="ARBA" id="ARBA00023242"/>
    </source>
</evidence>
<evidence type="ECO:0000259" key="10">
    <source>
        <dbReference type="PROSITE" id="PS50048"/>
    </source>
</evidence>
<dbReference type="GO" id="GO:0003677">
    <property type="term" value="F:DNA binding"/>
    <property type="evidence" value="ECO:0007669"/>
    <property type="project" value="UniProtKB-KW"/>
</dbReference>
<dbReference type="Pfam" id="PF00172">
    <property type="entry name" value="Zn_clus"/>
    <property type="match status" value="1"/>
</dbReference>
<dbReference type="OrthoDB" id="5284003at2759"/>
<name>A0A9W8YNZ4_9PEZI</name>
<protein>
    <recommendedName>
        <fullName evidence="10">Zn(2)-C6 fungal-type domain-containing protein</fullName>
    </recommendedName>
</protein>
<dbReference type="AlphaFoldDB" id="A0A9W8YNZ4"/>
<dbReference type="GO" id="GO:0000981">
    <property type="term" value="F:DNA-binding transcription factor activity, RNA polymerase II-specific"/>
    <property type="evidence" value="ECO:0007669"/>
    <property type="project" value="InterPro"/>
</dbReference>
<accession>A0A9W8YNZ4</accession>
<feature type="compositionally biased region" description="Polar residues" evidence="9">
    <location>
        <begin position="27"/>
        <end position="37"/>
    </location>
</feature>
<evidence type="ECO:0000256" key="2">
    <source>
        <dbReference type="ARBA" id="ARBA00022833"/>
    </source>
</evidence>
<dbReference type="SUPFAM" id="SSF57701">
    <property type="entry name" value="Zn2/Cys6 DNA-binding domain"/>
    <property type="match status" value="1"/>
</dbReference>
<dbReference type="GO" id="GO:0008270">
    <property type="term" value="F:zinc ion binding"/>
    <property type="evidence" value="ECO:0007669"/>
    <property type="project" value="InterPro"/>
</dbReference>
<dbReference type="InterPro" id="IPR007219">
    <property type="entry name" value="XnlR_reg_dom"/>
</dbReference>
<comment type="caution">
    <text evidence="11">The sequence shown here is derived from an EMBL/GenBank/DDBJ whole genome shotgun (WGS) entry which is preliminary data.</text>
</comment>
<dbReference type="InterPro" id="IPR051439">
    <property type="entry name" value="XlnR/Xlr1"/>
</dbReference>
<organism evidence="11 12">
    <name type="scientific">Gnomoniopsis smithogilvyi</name>
    <dbReference type="NCBI Taxonomy" id="1191159"/>
    <lineage>
        <taxon>Eukaryota</taxon>
        <taxon>Fungi</taxon>
        <taxon>Dikarya</taxon>
        <taxon>Ascomycota</taxon>
        <taxon>Pezizomycotina</taxon>
        <taxon>Sordariomycetes</taxon>
        <taxon>Sordariomycetidae</taxon>
        <taxon>Diaporthales</taxon>
        <taxon>Gnomoniaceae</taxon>
        <taxon>Gnomoniopsis</taxon>
    </lineage>
</organism>
<proteinExistence type="inferred from homology"/>
<keyword evidence="12" id="KW-1185">Reference proteome</keyword>
<dbReference type="Pfam" id="PF04082">
    <property type="entry name" value="Fungal_trans"/>
    <property type="match status" value="1"/>
</dbReference>
<feature type="compositionally biased region" description="Low complexity" evidence="9">
    <location>
        <begin position="184"/>
        <end position="194"/>
    </location>
</feature>
<sequence length="787" mass="86945">MTGYHQTNHSSSTSPPPGSSQLPQPHLGTTSPYQYQGPSAYAQDGLPSSQHGNGARQGPRPSYKPPSNNLSAASQSTRHPGSQQPRQHHGNVSPALQYPSSVPTSHGAAGSPPAQTPTPSDQASSPNNAANSANGKKNTRIPRACDLCSQRKVKCQGGVPPCQPCLDLNVPCTYDRQKKRRGPPNRAAEAARQAENLKRQRIETESPMQTHTTPPAQNAAQVLVSLSAPPNGQFVMDAEQCIAPLGVLQLLVDDFFTYIHPLTPFPHEPTFREAFKNREDRTNPEFLSLLASMIAALVASFPRCARLHLKSSHSYEKFPRSIMLVDRCMHVALAFRSAEMMMKEMVSVNDAAISYFLCLAAGYTMRVNPCCRFLTESLGFLREMGFHKKGSPPTSIAYGADTMEQPMDLINYEMGKRIYWCIFLGVRSMAQMNGSSRDLIIPPDTTNHNGPDYPVEVDDAHILADRILPQPEGSVSTITGFVRCCNVYRTMENLVRIELAHGMSAYTWEQQKHCLHTALRDVKAVLDNLPAQLKLDVNRLTAKKFPLPTSGVDGASNAPNYQYVPPAYPSIQPHDDVRHLFAQDESTKRCVQFEIQKANIHASGLATRSYYVERYLTLRDIHLNDQRAQAQAVASSGNIVYRTAAEASSSSLAAAAVQAAAEQTNDSIDDLFLQERSEIVDNLYHVLMSIEQCNMEPNGGSLISKIRQVAATLLADRPDRKGEYELRNEEYLKAFLEILTRLEKTGTGVAPGTNGPIVGQMTAEDEEQELRNWADFREQQQRFTRTD</sequence>
<dbReference type="CDD" id="cd12148">
    <property type="entry name" value="fungal_TF_MHR"/>
    <property type="match status" value="1"/>
</dbReference>
<feature type="compositionally biased region" description="Polar residues" evidence="9">
    <location>
        <begin position="65"/>
        <end position="85"/>
    </location>
</feature>
<keyword evidence="5" id="KW-0010">Activator</keyword>
<evidence type="ECO:0000256" key="3">
    <source>
        <dbReference type="ARBA" id="ARBA00023015"/>
    </source>
</evidence>
<feature type="domain" description="Zn(2)-C6 fungal-type" evidence="10">
    <location>
        <begin position="144"/>
        <end position="174"/>
    </location>
</feature>
<gene>
    <name evidence="11" type="ORF">N0V93_008344</name>
</gene>
<evidence type="ECO:0000256" key="5">
    <source>
        <dbReference type="ARBA" id="ARBA00023159"/>
    </source>
</evidence>
<dbReference type="PANTHER" id="PTHR47663">
    <property type="entry name" value="XYLANOLYTIC TRANSCRIPTIONAL ACTIVATOR XLNR-RELATED"/>
    <property type="match status" value="1"/>
</dbReference>
<keyword evidence="1" id="KW-0479">Metal-binding</keyword>
<dbReference type="SMART" id="SM00066">
    <property type="entry name" value="GAL4"/>
    <property type="match status" value="1"/>
</dbReference>
<dbReference type="PANTHER" id="PTHR47663:SF1">
    <property type="entry name" value="XYLANOLYTIC TRANSCRIPTIONAL ACTIVATOR XLNR-RELATED"/>
    <property type="match status" value="1"/>
</dbReference>
<reference evidence="11" key="1">
    <citation type="submission" date="2022-10" db="EMBL/GenBank/DDBJ databases">
        <title>Tapping the CABI collections for fungal endophytes: first genome assemblies for Collariella, Neodidymelliopsis, Ascochyta clinopodiicola, Didymella pomorum, Didymosphaeria variabile, Neocosmospora piperis and Neocucurbitaria cava.</title>
        <authorList>
            <person name="Hill R."/>
        </authorList>
    </citation>
    <scope>NUCLEOTIDE SEQUENCE</scope>
    <source>
        <strain evidence="11">IMI 355082</strain>
    </source>
</reference>
<dbReference type="GO" id="GO:0006351">
    <property type="term" value="P:DNA-templated transcription"/>
    <property type="evidence" value="ECO:0007669"/>
    <property type="project" value="InterPro"/>
</dbReference>
<feature type="region of interest" description="Disordered" evidence="9">
    <location>
        <begin position="175"/>
        <end position="196"/>
    </location>
</feature>
<keyword evidence="4" id="KW-0238">DNA-binding</keyword>
<dbReference type="PROSITE" id="PS50048">
    <property type="entry name" value="ZN2_CY6_FUNGAL_2"/>
    <property type="match status" value="1"/>
</dbReference>
<comment type="similarity">
    <text evidence="8">Belongs to the xlnR/xlr1 family.</text>
</comment>
<dbReference type="CDD" id="cd00067">
    <property type="entry name" value="GAL4"/>
    <property type="match status" value="1"/>
</dbReference>
<dbReference type="InterPro" id="IPR001138">
    <property type="entry name" value="Zn2Cys6_DnaBD"/>
</dbReference>
<dbReference type="PROSITE" id="PS00463">
    <property type="entry name" value="ZN2_CY6_FUNGAL_1"/>
    <property type="match status" value="1"/>
</dbReference>
<feature type="region of interest" description="Disordered" evidence="9">
    <location>
        <begin position="1"/>
        <end position="139"/>
    </location>
</feature>
<dbReference type="Gene3D" id="4.10.240.10">
    <property type="entry name" value="Zn(2)-C6 fungal-type DNA-binding domain"/>
    <property type="match status" value="1"/>
</dbReference>
<dbReference type="Proteomes" id="UP001140453">
    <property type="component" value="Unassembled WGS sequence"/>
</dbReference>
<evidence type="ECO:0000313" key="12">
    <source>
        <dbReference type="Proteomes" id="UP001140453"/>
    </source>
</evidence>
<keyword evidence="6" id="KW-0804">Transcription</keyword>
<evidence type="ECO:0000256" key="1">
    <source>
        <dbReference type="ARBA" id="ARBA00022723"/>
    </source>
</evidence>
<keyword evidence="7" id="KW-0539">Nucleus</keyword>
<evidence type="ECO:0000256" key="6">
    <source>
        <dbReference type="ARBA" id="ARBA00023163"/>
    </source>
</evidence>
<evidence type="ECO:0000313" key="11">
    <source>
        <dbReference type="EMBL" id="KAJ4387743.1"/>
    </source>
</evidence>
<keyword evidence="2" id="KW-0862">Zinc</keyword>
<evidence type="ECO:0000256" key="8">
    <source>
        <dbReference type="ARBA" id="ARBA00037990"/>
    </source>
</evidence>
<dbReference type="EMBL" id="JAPEVB010000005">
    <property type="protein sequence ID" value="KAJ4387743.1"/>
    <property type="molecule type" value="Genomic_DNA"/>
</dbReference>